<dbReference type="Pfam" id="PF00089">
    <property type="entry name" value="Trypsin"/>
    <property type="match status" value="1"/>
</dbReference>
<dbReference type="SUPFAM" id="SSF50494">
    <property type="entry name" value="Trypsin-like serine proteases"/>
    <property type="match status" value="1"/>
</dbReference>
<comment type="caution">
    <text evidence="4">The sequence shown here is derived from an EMBL/GenBank/DDBJ whole genome shotgun (WGS) entry which is preliminary data.</text>
</comment>
<name>A0A2A4JT69_HELVI</name>
<dbReference type="GO" id="GO:0004252">
    <property type="term" value="F:serine-type endopeptidase activity"/>
    <property type="evidence" value="ECO:0007669"/>
    <property type="project" value="InterPro"/>
</dbReference>
<organism evidence="4">
    <name type="scientific">Heliothis virescens</name>
    <name type="common">Tobacco budworm moth</name>
    <dbReference type="NCBI Taxonomy" id="7102"/>
    <lineage>
        <taxon>Eukaryota</taxon>
        <taxon>Metazoa</taxon>
        <taxon>Ecdysozoa</taxon>
        <taxon>Arthropoda</taxon>
        <taxon>Hexapoda</taxon>
        <taxon>Insecta</taxon>
        <taxon>Pterygota</taxon>
        <taxon>Neoptera</taxon>
        <taxon>Endopterygota</taxon>
        <taxon>Lepidoptera</taxon>
        <taxon>Glossata</taxon>
        <taxon>Ditrysia</taxon>
        <taxon>Noctuoidea</taxon>
        <taxon>Noctuidae</taxon>
        <taxon>Heliothinae</taxon>
        <taxon>Heliothis</taxon>
    </lineage>
</organism>
<dbReference type="InterPro" id="IPR001254">
    <property type="entry name" value="Trypsin_dom"/>
</dbReference>
<keyword evidence="2" id="KW-0732">Signal</keyword>
<dbReference type="PRINTS" id="PR00722">
    <property type="entry name" value="CHYMOTRYPSIN"/>
</dbReference>
<dbReference type="InterPro" id="IPR033116">
    <property type="entry name" value="TRYPSIN_SER"/>
</dbReference>
<dbReference type="Gene3D" id="2.40.10.10">
    <property type="entry name" value="Trypsin-like serine proteases"/>
    <property type="match status" value="1"/>
</dbReference>
<protein>
    <recommendedName>
        <fullName evidence="3">Peptidase S1 domain-containing protein</fullName>
    </recommendedName>
</protein>
<dbReference type="PROSITE" id="PS50240">
    <property type="entry name" value="TRYPSIN_DOM"/>
    <property type="match status" value="1"/>
</dbReference>
<dbReference type="AlphaFoldDB" id="A0A2A4JT69"/>
<reference evidence="4" key="1">
    <citation type="submission" date="2017-09" db="EMBL/GenBank/DDBJ databases">
        <title>Contemporary evolution of a Lepidopteran species, Heliothis virescens, in response to modern agricultural practices.</title>
        <authorList>
            <person name="Fritz M.L."/>
            <person name="Deyonke A.M."/>
            <person name="Papanicolaou A."/>
            <person name="Micinski S."/>
            <person name="Westbrook J."/>
            <person name="Gould F."/>
        </authorList>
    </citation>
    <scope>NUCLEOTIDE SEQUENCE [LARGE SCALE GENOMIC DNA]</scope>
    <source>
        <strain evidence="4">HvINT-</strain>
        <tissue evidence="4">Whole body</tissue>
    </source>
</reference>
<gene>
    <name evidence="4" type="ORF">B5V51_12401</name>
</gene>
<evidence type="ECO:0000313" key="4">
    <source>
        <dbReference type="EMBL" id="PCG75019.1"/>
    </source>
</evidence>
<proteinExistence type="predicted"/>
<dbReference type="InterPro" id="IPR051333">
    <property type="entry name" value="CLIP_Serine_Protease"/>
</dbReference>
<evidence type="ECO:0000256" key="2">
    <source>
        <dbReference type="SAM" id="SignalP"/>
    </source>
</evidence>
<keyword evidence="1" id="KW-1015">Disulfide bond</keyword>
<feature type="signal peptide" evidence="2">
    <location>
        <begin position="1"/>
        <end position="17"/>
    </location>
</feature>
<evidence type="ECO:0000259" key="3">
    <source>
        <dbReference type="PROSITE" id="PS50240"/>
    </source>
</evidence>
<dbReference type="STRING" id="7102.A0A2A4JT69"/>
<feature type="domain" description="Peptidase S1" evidence="3">
    <location>
        <begin position="62"/>
        <end position="294"/>
    </location>
</feature>
<dbReference type="CDD" id="cd00190">
    <property type="entry name" value="Tryp_SPc"/>
    <property type="match status" value="1"/>
</dbReference>
<dbReference type="GO" id="GO:0006508">
    <property type="term" value="P:proteolysis"/>
    <property type="evidence" value="ECO:0007669"/>
    <property type="project" value="InterPro"/>
</dbReference>
<dbReference type="SMART" id="SM00020">
    <property type="entry name" value="Tryp_SPc"/>
    <property type="match status" value="1"/>
</dbReference>
<dbReference type="EMBL" id="NWSH01000651">
    <property type="protein sequence ID" value="PCG75019.1"/>
    <property type="molecule type" value="Genomic_DNA"/>
</dbReference>
<feature type="chain" id="PRO_5012133136" description="Peptidase S1 domain-containing protein" evidence="2">
    <location>
        <begin position="18"/>
        <end position="294"/>
    </location>
</feature>
<dbReference type="PANTHER" id="PTHR24260">
    <property type="match status" value="1"/>
</dbReference>
<dbReference type="PROSITE" id="PS00135">
    <property type="entry name" value="TRYPSIN_SER"/>
    <property type="match status" value="1"/>
</dbReference>
<evidence type="ECO:0000256" key="1">
    <source>
        <dbReference type="ARBA" id="ARBA00023157"/>
    </source>
</evidence>
<dbReference type="InterPro" id="IPR009003">
    <property type="entry name" value="Peptidase_S1_PA"/>
</dbReference>
<sequence length="294" mass="30774">MKFLALSLLCLVAVACARHITLEDVIDLENNSAYGYIGRVGVPLAEKIRKAEEEAQRNPSRIIGGSVANLGQFPYQAALIIQTPTSMSVGSAVLVSPTRVLTAAHNLNDAVAFVTQLLVVLGSVNLFSGGTRVVSSDFVLHESYTLSPLRNDIAMINLPSAVASSSVLAPIALPSGDQLNEDFAGDIAIASGFGKTSNVGSASEELRYVDLPVMDNDGCALIYGPFVQPSNVCTAGTSNKGICTGDSGGPLAVVRNNSPLLIGITSFGAQDCESGSPSGYARVIYYMSWINSRL</sequence>
<dbReference type="InterPro" id="IPR001314">
    <property type="entry name" value="Peptidase_S1A"/>
</dbReference>
<accession>A0A2A4JT69</accession>
<dbReference type="InterPro" id="IPR043504">
    <property type="entry name" value="Peptidase_S1_PA_chymotrypsin"/>
</dbReference>
<dbReference type="PROSITE" id="PS51257">
    <property type="entry name" value="PROKAR_LIPOPROTEIN"/>
    <property type="match status" value="1"/>
</dbReference>
<dbReference type="PANTHER" id="PTHR24260:SF136">
    <property type="entry name" value="GH08193P-RELATED"/>
    <property type="match status" value="1"/>
</dbReference>